<reference evidence="2 3" key="1">
    <citation type="journal article" date="2017" name="Gigascience">
        <title>Genome sequence of the small brown planthopper, Laodelphax striatellus.</title>
        <authorList>
            <person name="Zhu J."/>
            <person name="Jiang F."/>
            <person name="Wang X."/>
            <person name="Yang P."/>
            <person name="Bao Y."/>
            <person name="Zhao W."/>
            <person name="Wang W."/>
            <person name="Lu H."/>
            <person name="Wang Q."/>
            <person name="Cui N."/>
            <person name="Li J."/>
            <person name="Chen X."/>
            <person name="Luo L."/>
            <person name="Yu J."/>
            <person name="Kang L."/>
            <person name="Cui F."/>
        </authorList>
    </citation>
    <scope>NUCLEOTIDE SEQUENCE [LARGE SCALE GENOMIC DNA]</scope>
    <source>
        <strain evidence="2">Lst14</strain>
    </source>
</reference>
<evidence type="ECO:0000313" key="2">
    <source>
        <dbReference type="EMBL" id="RZF39196.1"/>
    </source>
</evidence>
<keyword evidence="3" id="KW-1185">Reference proteome</keyword>
<evidence type="ECO:0000313" key="3">
    <source>
        <dbReference type="Proteomes" id="UP000291343"/>
    </source>
</evidence>
<evidence type="ECO:0000256" key="1">
    <source>
        <dbReference type="SAM" id="MobiDB-lite"/>
    </source>
</evidence>
<name>A0A482X0X3_LAOST</name>
<dbReference type="AlphaFoldDB" id="A0A482X0X3"/>
<protein>
    <submittedName>
        <fullName evidence="2">Uncharacterized protein</fullName>
    </submittedName>
</protein>
<proteinExistence type="predicted"/>
<accession>A0A482X0X3</accession>
<sequence length="124" mass="13081">MMMEQQPMIEVDPVAPPSTNGGGLPAVAPPAKEEYNNNNYNDCFPALPDAGLGGGAGALGGQAAQPPSWNNSVRVGSRETTIIVKCRRRSVRAKAGGEETSSFGEKESIRMCKQISKDATCSLR</sequence>
<dbReference type="EMBL" id="QKKF02020405">
    <property type="protein sequence ID" value="RZF39196.1"/>
    <property type="molecule type" value="Genomic_DNA"/>
</dbReference>
<organism evidence="2 3">
    <name type="scientific">Laodelphax striatellus</name>
    <name type="common">Small brown planthopper</name>
    <name type="synonym">Delphax striatella</name>
    <dbReference type="NCBI Taxonomy" id="195883"/>
    <lineage>
        <taxon>Eukaryota</taxon>
        <taxon>Metazoa</taxon>
        <taxon>Ecdysozoa</taxon>
        <taxon>Arthropoda</taxon>
        <taxon>Hexapoda</taxon>
        <taxon>Insecta</taxon>
        <taxon>Pterygota</taxon>
        <taxon>Neoptera</taxon>
        <taxon>Paraneoptera</taxon>
        <taxon>Hemiptera</taxon>
        <taxon>Auchenorrhyncha</taxon>
        <taxon>Fulgoroidea</taxon>
        <taxon>Delphacidae</taxon>
        <taxon>Criomorphinae</taxon>
        <taxon>Laodelphax</taxon>
    </lineage>
</organism>
<dbReference type="Proteomes" id="UP000291343">
    <property type="component" value="Unassembled WGS sequence"/>
</dbReference>
<feature type="region of interest" description="Disordered" evidence="1">
    <location>
        <begin position="1"/>
        <end position="30"/>
    </location>
</feature>
<dbReference type="InParanoid" id="A0A482X0X3"/>
<gene>
    <name evidence="2" type="ORF">LSTR_LSTR017046</name>
</gene>
<comment type="caution">
    <text evidence="2">The sequence shown here is derived from an EMBL/GenBank/DDBJ whole genome shotgun (WGS) entry which is preliminary data.</text>
</comment>